<dbReference type="PIRSF" id="PIRSF001430">
    <property type="entry name" value="tRNA_psdUrid_synth"/>
    <property type="match status" value="1"/>
</dbReference>
<dbReference type="Gene3D" id="3.30.70.660">
    <property type="entry name" value="Pseudouridine synthase I, catalytic domain, C-terminal subdomain"/>
    <property type="match status" value="1"/>
</dbReference>
<feature type="domain" description="Pseudouridine synthase I TruA alpha/beta" evidence="6">
    <location>
        <begin position="25"/>
        <end position="121"/>
    </location>
</feature>
<accession>A0ABT7SMF3</accession>
<organism evidence="7 8">
    <name type="scientific">Thiopseudomonas acetoxidans</name>
    <dbReference type="NCBI Taxonomy" id="3041622"/>
    <lineage>
        <taxon>Bacteria</taxon>
        <taxon>Pseudomonadati</taxon>
        <taxon>Pseudomonadota</taxon>
        <taxon>Gammaproteobacteria</taxon>
        <taxon>Pseudomonadales</taxon>
        <taxon>Pseudomonadaceae</taxon>
        <taxon>Thiopseudomonas</taxon>
    </lineage>
</organism>
<dbReference type="PANTHER" id="PTHR11142:SF0">
    <property type="entry name" value="TRNA PSEUDOURIDINE SYNTHASE-LIKE 1"/>
    <property type="match status" value="1"/>
</dbReference>
<dbReference type="Pfam" id="PF01416">
    <property type="entry name" value="PseudoU_synth_1"/>
    <property type="match status" value="2"/>
</dbReference>
<comment type="catalytic activity">
    <reaction evidence="4 5">
        <text>uridine(38/39/40) in tRNA = pseudouridine(38/39/40) in tRNA</text>
        <dbReference type="Rhea" id="RHEA:22376"/>
        <dbReference type="Rhea" id="RHEA-COMP:10085"/>
        <dbReference type="Rhea" id="RHEA-COMP:10087"/>
        <dbReference type="ChEBI" id="CHEBI:65314"/>
        <dbReference type="ChEBI" id="CHEBI:65315"/>
        <dbReference type="EC" id="5.4.99.12"/>
    </reaction>
</comment>
<evidence type="ECO:0000313" key="7">
    <source>
        <dbReference type="EMBL" id="MDM7857362.1"/>
    </source>
</evidence>
<comment type="similarity">
    <text evidence="1 4 5">Belongs to the tRNA pseudouridine synthase TruA family.</text>
</comment>
<dbReference type="GO" id="GO:0160147">
    <property type="term" value="F:tRNA pseudouridine(38-40) synthase activity"/>
    <property type="evidence" value="ECO:0007669"/>
    <property type="project" value="UniProtKB-EC"/>
</dbReference>
<dbReference type="Gene3D" id="3.30.70.580">
    <property type="entry name" value="Pseudouridine synthase I, catalytic domain, N-terminal subdomain"/>
    <property type="match status" value="1"/>
</dbReference>
<dbReference type="CDD" id="cd02570">
    <property type="entry name" value="PseudoU_synth_EcTruA"/>
    <property type="match status" value="1"/>
</dbReference>
<dbReference type="RefSeq" id="WP_289410018.1">
    <property type="nucleotide sequence ID" value="NZ_JAUCDY010000003.1"/>
</dbReference>
<dbReference type="InterPro" id="IPR020095">
    <property type="entry name" value="PsdUridine_synth_TruA_C"/>
</dbReference>
<dbReference type="InterPro" id="IPR020097">
    <property type="entry name" value="PsdUridine_synth_TruA_a/b_dom"/>
</dbReference>
<reference evidence="7 8" key="1">
    <citation type="submission" date="2023-06" db="EMBL/GenBank/DDBJ databases">
        <title>Thiopseudomonas sp. CY1220 draft genome sequence.</title>
        <authorList>
            <person name="Zhao G."/>
            <person name="An M."/>
        </authorList>
    </citation>
    <scope>NUCLEOTIDE SEQUENCE [LARGE SCALE GENOMIC DNA]</scope>
    <source>
        <strain evidence="7 8">CY1220</strain>
    </source>
</reference>
<evidence type="ECO:0000256" key="2">
    <source>
        <dbReference type="ARBA" id="ARBA00022694"/>
    </source>
</evidence>
<dbReference type="InterPro" id="IPR020094">
    <property type="entry name" value="TruA/RsuA/RluB/E/F_N"/>
</dbReference>
<evidence type="ECO:0000256" key="5">
    <source>
        <dbReference type="RuleBase" id="RU003792"/>
    </source>
</evidence>
<evidence type="ECO:0000256" key="4">
    <source>
        <dbReference type="HAMAP-Rule" id="MF_00171"/>
    </source>
</evidence>
<feature type="domain" description="Pseudouridine synthase I TruA alpha/beta" evidence="6">
    <location>
        <begin position="161"/>
        <end position="263"/>
    </location>
</feature>
<comment type="function">
    <text evidence="4">Formation of pseudouridine at positions 38, 39 and 40 in the anticodon stem and loop of transfer RNAs.</text>
</comment>
<dbReference type="PANTHER" id="PTHR11142">
    <property type="entry name" value="PSEUDOURIDYLATE SYNTHASE"/>
    <property type="match status" value="1"/>
</dbReference>
<evidence type="ECO:0000259" key="6">
    <source>
        <dbReference type="Pfam" id="PF01416"/>
    </source>
</evidence>
<evidence type="ECO:0000313" key="8">
    <source>
        <dbReference type="Proteomes" id="UP001241056"/>
    </source>
</evidence>
<comment type="caution">
    <text evidence="7">The sequence shown here is derived from an EMBL/GenBank/DDBJ whole genome shotgun (WGS) entry which is preliminary data.</text>
</comment>
<dbReference type="EMBL" id="JAUCDY010000003">
    <property type="protein sequence ID" value="MDM7857362.1"/>
    <property type="molecule type" value="Genomic_DNA"/>
</dbReference>
<keyword evidence="2 4" id="KW-0819">tRNA processing</keyword>
<dbReference type="EC" id="5.4.99.12" evidence="4"/>
<dbReference type="InterPro" id="IPR001406">
    <property type="entry name" value="PsdUridine_synth_TruA"/>
</dbReference>
<evidence type="ECO:0000256" key="1">
    <source>
        <dbReference type="ARBA" id="ARBA00009375"/>
    </source>
</evidence>
<comment type="caution">
    <text evidence="4">Lacks conserved residue(s) required for the propagation of feature annotation.</text>
</comment>
<protein>
    <recommendedName>
        <fullName evidence="4">tRNA pseudouridine synthase A</fullName>
        <ecNumber evidence="4">5.4.99.12</ecNumber>
    </recommendedName>
    <alternativeName>
        <fullName evidence="4">tRNA pseudouridine(38-40) synthase</fullName>
    </alternativeName>
    <alternativeName>
        <fullName evidence="4">tRNA pseudouridylate synthase I</fullName>
    </alternativeName>
    <alternativeName>
        <fullName evidence="4">tRNA-uridine isomerase I</fullName>
    </alternativeName>
</protein>
<keyword evidence="8" id="KW-1185">Reference proteome</keyword>
<dbReference type="Proteomes" id="UP001241056">
    <property type="component" value="Unassembled WGS sequence"/>
</dbReference>
<dbReference type="NCBIfam" id="TIGR00071">
    <property type="entry name" value="hisT_truA"/>
    <property type="match status" value="1"/>
</dbReference>
<dbReference type="HAMAP" id="MF_00171">
    <property type="entry name" value="TruA"/>
    <property type="match status" value="1"/>
</dbReference>
<keyword evidence="3 4" id="KW-0413">Isomerase</keyword>
<sequence length="288" mass="31795">MLHESTTTAVDSTAVAVSKLAIGIEYNGANYYGYQTQHNHLPTIQVAVENALSQVAGGHPVQLHGAGRTDAQVHACEQVAHFQPPVARDTKAWLFGANRYLPKDISVLWVAEVAEDFHARFSAQRRRYRYVIYSDPIRPALLREGITWTHKKLDAQRMHAAAQLLLGTQDFTSFRASECQSKSPIKTIDAISVVTYGRYVVLDVRADGFLHHMVRNIAGTLIAVGAAEKPIDWVAGVLAAKQRAQAGVTAPPYGLYLVRVEYPNVFALPQRELGPHFLSSMPDMLARV</sequence>
<name>A0ABT7SMF3_9GAMM</name>
<dbReference type="SUPFAM" id="SSF55120">
    <property type="entry name" value="Pseudouridine synthase"/>
    <property type="match status" value="1"/>
</dbReference>
<proteinExistence type="inferred from homology"/>
<dbReference type="InterPro" id="IPR020103">
    <property type="entry name" value="PsdUridine_synth_cat_dom_sf"/>
</dbReference>
<gene>
    <name evidence="4 7" type="primary">truA</name>
    <name evidence="7" type="ORF">QEZ41_03580</name>
</gene>
<evidence type="ECO:0000256" key="3">
    <source>
        <dbReference type="ARBA" id="ARBA00023235"/>
    </source>
</evidence>
<comment type="subunit">
    <text evidence="4">Homodimer.</text>
</comment>
<feature type="active site" description="Nucleophile" evidence="4">
    <location>
        <position position="70"/>
    </location>
</feature>
<feature type="binding site" evidence="4">
    <location>
        <position position="128"/>
    </location>
    <ligand>
        <name>substrate</name>
    </ligand>
</feature>